<dbReference type="SUPFAM" id="SSF52833">
    <property type="entry name" value="Thioredoxin-like"/>
    <property type="match status" value="1"/>
</dbReference>
<dbReference type="Proteomes" id="UP000520198">
    <property type="component" value="Unassembled WGS sequence"/>
</dbReference>
<feature type="chain" id="PRO_5031576412" evidence="1">
    <location>
        <begin position="28"/>
        <end position="155"/>
    </location>
</feature>
<dbReference type="RefSeq" id="WP_176355830.1">
    <property type="nucleotide sequence ID" value="NZ_JABWDU010000009.1"/>
</dbReference>
<sequence length="155" mass="16329">MLNLKSRHFIAGTITSMSMLTAGVAIAAGPMTVYKDPQCGCCEQWAEAMEAAGFKVDIRDEADMTPIKTRFAVPAEMEGCHTAVIDGYVVEGHVPLEAVQKLVSEKPDVAGIAVPGMPAGSLGMGDDPKASYDVYTIAKTSGAAATVYYKVRPAQ</sequence>
<organism evidence="2 3">
    <name type="scientific">Ensifer oleiphilus</name>
    <dbReference type="NCBI Taxonomy" id="2742698"/>
    <lineage>
        <taxon>Bacteria</taxon>
        <taxon>Pseudomonadati</taxon>
        <taxon>Pseudomonadota</taxon>
        <taxon>Alphaproteobacteria</taxon>
        <taxon>Hyphomicrobiales</taxon>
        <taxon>Rhizobiaceae</taxon>
        <taxon>Sinorhizobium/Ensifer group</taxon>
        <taxon>Ensifer</taxon>
    </lineage>
</organism>
<gene>
    <name evidence="2" type="ORF">HT585_26700</name>
</gene>
<dbReference type="Pfam" id="PF04214">
    <property type="entry name" value="DUF411"/>
    <property type="match status" value="1"/>
</dbReference>
<proteinExistence type="predicted"/>
<evidence type="ECO:0000313" key="3">
    <source>
        <dbReference type="Proteomes" id="UP000520198"/>
    </source>
</evidence>
<keyword evidence="1" id="KW-0732">Signal</keyword>
<dbReference type="EMBL" id="JABWDU010000009">
    <property type="protein sequence ID" value="NVD42467.1"/>
    <property type="molecule type" value="Genomic_DNA"/>
</dbReference>
<evidence type="ECO:0000313" key="2">
    <source>
        <dbReference type="EMBL" id="NVD42467.1"/>
    </source>
</evidence>
<protein>
    <submittedName>
        <fullName evidence="2">DUF411 domain-containing protein</fullName>
    </submittedName>
</protein>
<comment type="caution">
    <text evidence="2">The sequence shown here is derived from an EMBL/GenBank/DDBJ whole genome shotgun (WGS) entry which is preliminary data.</text>
</comment>
<dbReference type="InterPro" id="IPR007332">
    <property type="entry name" value="DUF411"/>
</dbReference>
<keyword evidence="3" id="KW-1185">Reference proteome</keyword>
<reference evidence="2 3" key="1">
    <citation type="submission" date="2020-06" db="EMBL/GenBank/DDBJ databases">
        <authorList>
            <person name="Grouzdev D.S."/>
        </authorList>
    </citation>
    <scope>NUCLEOTIDE SEQUENCE [LARGE SCALE GENOMIC DNA]</scope>
    <source>
        <strain evidence="2 3">HO-A22</strain>
    </source>
</reference>
<dbReference type="AlphaFoldDB" id="A0A7Y6UQN6"/>
<dbReference type="InterPro" id="IPR036249">
    <property type="entry name" value="Thioredoxin-like_sf"/>
</dbReference>
<feature type="signal peptide" evidence="1">
    <location>
        <begin position="1"/>
        <end position="27"/>
    </location>
</feature>
<evidence type="ECO:0000256" key="1">
    <source>
        <dbReference type="SAM" id="SignalP"/>
    </source>
</evidence>
<name>A0A7Y6UQN6_9HYPH</name>
<accession>A0A7Y6UQN6</accession>